<sequence>MSRAKGSRKPCDVHQARQRLIDARQFLEAAELLDAPDVVATCAIHAAIAAADVITCHALGERSSDGNHMSAVDLLRQVDTSLATALERALDRKTQAGYESVDVSAADAASCVRWARQLLAAAEARSET</sequence>
<dbReference type="EMBL" id="CAEZSR010000078">
    <property type="protein sequence ID" value="CAB4566588.1"/>
    <property type="molecule type" value="Genomic_DNA"/>
</dbReference>
<accession>A0A6J6DZU4</accession>
<reference evidence="1" key="1">
    <citation type="submission" date="2020-05" db="EMBL/GenBank/DDBJ databases">
        <authorList>
            <person name="Chiriac C."/>
            <person name="Salcher M."/>
            <person name="Ghai R."/>
            <person name="Kavagutti S V."/>
        </authorList>
    </citation>
    <scope>NUCLEOTIDE SEQUENCE</scope>
</reference>
<dbReference type="AlphaFoldDB" id="A0A6J6DZU4"/>
<gene>
    <name evidence="1" type="ORF">UFOPK1493_02130</name>
</gene>
<name>A0A6J6DZU4_9ZZZZ</name>
<protein>
    <submittedName>
        <fullName evidence="1">Unannotated protein</fullName>
    </submittedName>
</protein>
<organism evidence="1">
    <name type="scientific">freshwater metagenome</name>
    <dbReference type="NCBI Taxonomy" id="449393"/>
    <lineage>
        <taxon>unclassified sequences</taxon>
        <taxon>metagenomes</taxon>
        <taxon>ecological metagenomes</taxon>
    </lineage>
</organism>
<evidence type="ECO:0000313" key="1">
    <source>
        <dbReference type="EMBL" id="CAB4566588.1"/>
    </source>
</evidence>
<proteinExistence type="predicted"/>